<comment type="pathway">
    <text evidence="1 9 11">Cofactor biosynthesis; thiamine diphosphate biosynthesis; thiamine phosphate from 4-amino-2-methyl-5-diphosphomethylpyrimidine and 4-methyl-5-(2-phosphoethyl)-thiazole: step 1/1.</text>
</comment>
<keyword evidence="3 9" id="KW-0479">Metal-binding</keyword>
<evidence type="ECO:0000256" key="7">
    <source>
        <dbReference type="ARBA" id="ARBA00047851"/>
    </source>
</evidence>
<comment type="catalytic activity">
    <reaction evidence="7 9 10">
        <text>2-(2-carboxy-4-methylthiazol-5-yl)ethyl phosphate + 4-amino-2-methyl-5-(diphosphooxymethyl)pyrimidine + 2 H(+) = thiamine phosphate + CO2 + diphosphate</text>
        <dbReference type="Rhea" id="RHEA:47848"/>
        <dbReference type="ChEBI" id="CHEBI:15378"/>
        <dbReference type="ChEBI" id="CHEBI:16526"/>
        <dbReference type="ChEBI" id="CHEBI:33019"/>
        <dbReference type="ChEBI" id="CHEBI:37575"/>
        <dbReference type="ChEBI" id="CHEBI:57841"/>
        <dbReference type="ChEBI" id="CHEBI:62890"/>
        <dbReference type="EC" id="2.5.1.3"/>
    </reaction>
</comment>
<evidence type="ECO:0000256" key="5">
    <source>
        <dbReference type="ARBA" id="ARBA00022977"/>
    </source>
</evidence>
<evidence type="ECO:0000256" key="3">
    <source>
        <dbReference type="ARBA" id="ARBA00022723"/>
    </source>
</evidence>
<gene>
    <name evidence="9" type="primary">thiE</name>
    <name evidence="13" type="ordered locus">TC41_2776</name>
</gene>
<dbReference type="GO" id="GO:0009229">
    <property type="term" value="P:thiamine diphosphate biosynthetic process"/>
    <property type="evidence" value="ECO:0007669"/>
    <property type="project" value="UniProtKB-UniRule"/>
</dbReference>
<dbReference type="AlphaFoldDB" id="F8IJF6"/>
<dbReference type="InterPro" id="IPR034291">
    <property type="entry name" value="TMP_synthase"/>
</dbReference>
<feature type="binding site" evidence="9">
    <location>
        <begin position="164"/>
        <end position="166"/>
    </location>
    <ligand>
        <name>2-[(2R,5Z)-2-carboxy-4-methylthiazol-5(2H)-ylidene]ethyl phosphate</name>
        <dbReference type="ChEBI" id="CHEBI:62899"/>
    </ligand>
</feature>
<dbReference type="eggNOG" id="COG0352">
    <property type="taxonomic scope" value="Bacteria"/>
</dbReference>
<dbReference type="GO" id="GO:0004789">
    <property type="term" value="F:thiamine-phosphate diphosphorylase activity"/>
    <property type="evidence" value="ECO:0007669"/>
    <property type="project" value="UniProtKB-UniRule"/>
</dbReference>
<dbReference type="STRING" id="1048834.TC41_2776"/>
<reference evidence="13 14" key="1">
    <citation type="journal article" date="2011" name="J. Bacteriol.">
        <title>Complete Genome Sequence of Alicyclobacillus acidocaldarius Strain Tc-4-1.</title>
        <authorList>
            <person name="Chen Y."/>
            <person name="He Y."/>
            <person name="Zhang B."/>
            <person name="Yang J."/>
            <person name="Li W."/>
            <person name="Dong Z."/>
            <person name="Hu S."/>
        </authorList>
    </citation>
    <scope>NUCLEOTIDE SEQUENCE [LARGE SCALE GENOMIC DNA]</scope>
    <source>
        <strain evidence="13 14">Tc-4-1</strain>
    </source>
</reference>
<comment type="caution">
    <text evidence="9">Lacks conserved residue(s) required for the propagation of feature annotation.</text>
</comment>
<accession>F8IJF6</accession>
<feature type="binding site" evidence="9">
    <location>
        <position position="97"/>
    </location>
    <ligand>
        <name>Mg(2+)</name>
        <dbReference type="ChEBI" id="CHEBI:18420"/>
    </ligand>
</feature>
<dbReference type="PANTHER" id="PTHR20857:SF15">
    <property type="entry name" value="THIAMINE-PHOSPHATE SYNTHASE"/>
    <property type="match status" value="1"/>
</dbReference>
<keyword evidence="4 9" id="KW-0460">Magnesium</keyword>
<dbReference type="Pfam" id="PF02581">
    <property type="entry name" value="TMP-TENI"/>
    <property type="match status" value="1"/>
</dbReference>
<feature type="domain" description="Thiamine phosphate synthase/TenI" evidence="12">
    <location>
        <begin position="46"/>
        <end position="217"/>
    </location>
</feature>
<proteinExistence type="inferred from homology"/>
<dbReference type="NCBIfam" id="TIGR00693">
    <property type="entry name" value="thiE"/>
    <property type="match status" value="1"/>
</dbReference>
<dbReference type="InterPro" id="IPR036206">
    <property type="entry name" value="ThiamineP_synth_sf"/>
</dbReference>
<dbReference type="EC" id="2.5.1.3" evidence="9"/>
<evidence type="ECO:0000256" key="1">
    <source>
        <dbReference type="ARBA" id="ARBA00005165"/>
    </source>
</evidence>
<comment type="catalytic activity">
    <reaction evidence="6 9 10">
        <text>4-methyl-5-(2-phosphooxyethyl)-thiazole + 4-amino-2-methyl-5-(diphosphooxymethyl)pyrimidine + H(+) = thiamine phosphate + diphosphate</text>
        <dbReference type="Rhea" id="RHEA:22328"/>
        <dbReference type="ChEBI" id="CHEBI:15378"/>
        <dbReference type="ChEBI" id="CHEBI:33019"/>
        <dbReference type="ChEBI" id="CHEBI:37575"/>
        <dbReference type="ChEBI" id="CHEBI:57841"/>
        <dbReference type="ChEBI" id="CHEBI:58296"/>
        <dbReference type="EC" id="2.5.1.3"/>
    </reaction>
</comment>
<dbReference type="InterPro" id="IPR022998">
    <property type="entry name" value="ThiamineP_synth_TenI"/>
</dbReference>
<dbReference type="GO" id="GO:0009228">
    <property type="term" value="P:thiamine biosynthetic process"/>
    <property type="evidence" value="ECO:0007669"/>
    <property type="project" value="UniProtKB-KW"/>
</dbReference>
<feature type="binding site" evidence="9">
    <location>
        <position position="96"/>
    </location>
    <ligand>
        <name>4-amino-2-methyl-5-(diphosphooxymethyl)pyrimidine</name>
        <dbReference type="ChEBI" id="CHEBI:57841"/>
    </ligand>
</feature>
<evidence type="ECO:0000256" key="11">
    <source>
        <dbReference type="RuleBase" id="RU004253"/>
    </source>
</evidence>
<evidence type="ECO:0000313" key="13">
    <source>
        <dbReference type="EMBL" id="AEJ44669.1"/>
    </source>
</evidence>
<protein>
    <recommendedName>
        <fullName evidence="9">Thiamine-phosphate synthase</fullName>
        <shortName evidence="9">TP synthase</shortName>
        <shortName evidence="9">TPS</shortName>
        <ecNumber evidence="9">2.5.1.3</ecNumber>
    </recommendedName>
    <alternativeName>
        <fullName evidence="9">Thiamine-phosphate pyrophosphorylase</fullName>
        <shortName evidence="9">TMP pyrophosphorylase</shortName>
        <shortName evidence="9">TMP-PPase</shortName>
    </alternativeName>
</protein>
<dbReference type="SUPFAM" id="SSF51391">
    <property type="entry name" value="Thiamin phosphate synthase"/>
    <property type="match status" value="1"/>
</dbReference>
<organism evidence="13 14">
    <name type="scientific">Alicyclobacillus acidocaldarius (strain Tc-4-1)</name>
    <name type="common">Bacillus acidocaldarius</name>
    <dbReference type="NCBI Taxonomy" id="1048834"/>
    <lineage>
        <taxon>Bacteria</taxon>
        <taxon>Bacillati</taxon>
        <taxon>Bacillota</taxon>
        <taxon>Bacilli</taxon>
        <taxon>Bacillales</taxon>
        <taxon>Alicyclobacillaceae</taxon>
        <taxon>Alicyclobacillus</taxon>
    </lineage>
</organism>
<evidence type="ECO:0000256" key="8">
    <source>
        <dbReference type="ARBA" id="ARBA00047883"/>
    </source>
</evidence>
<feature type="binding site" evidence="9">
    <location>
        <position position="138"/>
    </location>
    <ligand>
        <name>4-amino-2-methyl-5-(diphosphooxymethyl)pyrimidine</name>
        <dbReference type="ChEBI" id="CHEBI:57841"/>
    </ligand>
</feature>
<reference evidence="14" key="2">
    <citation type="submission" date="2011-06" db="EMBL/GenBank/DDBJ databases">
        <title>The complete genome sequence of Alicyclobacillus acidocaldarius sp. Tc-4-1.</title>
        <authorList>
            <person name="Chen Y."/>
            <person name="He Y."/>
            <person name="Dong Z."/>
            <person name="Hu S."/>
        </authorList>
    </citation>
    <scope>NUCLEOTIDE SEQUENCE [LARGE SCALE GENOMIC DNA]</scope>
    <source>
        <strain evidence="14">Tc-4-1</strain>
    </source>
</reference>
<dbReference type="Proteomes" id="UP000000292">
    <property type="component" value="Chromosome"/>
</dbReference>
<comment type="similarity">
    <text evidence="9 10">Belongs to the thiamine-phosphate synthase family.</text>
</comment>
<feature type="binding site" evidence="9">
    <location>
        <position position="194"/>
    </location>
    <ligand>
        <name>2-[(2R,5Z)-2-carboxy-4-methylthiazol-5(2H)-ylidene]ethyl phosphate</name>
        <dbReference type="ChEBI" id="CHEBI:62899"/>
    </ligand>
</feature>
<dbReference type="HAMAP" id="MF_00097">
    <property type="entry name" value="TMP_synthase"/>
    <property type="match status" value="1"/>
</dbReference>
<comment type="catalytic activity">
    <reaction evidence="8 9 10">
        <text>2-[(2R,5Z)-2-carboxy-4-methylthiazol-5(2H)-ylidene]ethyl phosphate + 4-amino-2-methyl-5-(diphosphooxymethyl)pyrimidine + 2 H(+) = thiamine phosphate + CO2 + diphosphate</text>
        <dbReference type="Rhea" id="RHEA:47844"/>
        <dbReference type="ChEBI" id="CHEBI:15378"/>
        <dbReference type="ChEBI" id="CHEBI:16526"/>
        <dbReference type="ChEBI" id="CHEBI:33019"/>
        <dbReference type="ChEBI" id="CHEBI:37575"/>
        <dbReference type="ChEBI" id="CHEBI:57841"/>
        <dbReference type="ChEBI" id="CHEBI:62899"/>
        <dbReference type="EC" id="2.5.1.3"/>
    </reaction>
</comment>
<keyword evidence="5 9" id="KW-0784">Thiamine biosynthesis</keyword>
<dbReference type="KEGG" id="aad:TC41_2776"/>
<evidence type="ECO:0000313" key="14">
    <source>
        <dbReference type="Proteomes" id="UP000000292"/>
    </source>
</evidence>
<sequence length="257" mass="26357">MRRRVCEVQTGNLPCPMGCGFSFGDDSMTHVLHVLSDRARGAKVPLEDALWLAALGGADVIQVREKKAPALAVFEFACALLARIREAGASARVLVNDRLDVAMAAGADGVHLAAKSLPVAVAREVVKRAGGGLVVGCSVHSIEEAKAAEAAGADYVTFGHIFPTASHPGLPPKGVRELARVVEVLSIPVVAIGGIDAGNVGEVLATGASGVAVIGAVVEAADPRAAAARLKEAMARSPVTPKVPFPTLEGGMRRARV</sequence>
<evidence type="ECO:0000256" key="4">
    <source>
        <dbReference type="ARBA" id="ARBA00022842"/>
    </source>
</evidence>
<evidence type="ECO:0000256" key="9">
    <source>
        <dbReference type="HAMAP-Rule" id="MF_00097"/>
    </source>
</evidence>
<evidence type="ECO:0000256" key="6">
    <source>
        <dbReference type="ARBA" id="ARBA00047334"/>
    </source>
</evidence>
<feature type="binding site" evidence="9">
    <location>
        <position position="167"/>
    </location>
    <ligand>
        <name>4-amino-2-methyl-5-(diphosphooxymethyl)pyrimidine</name>
        <dbReference type="ChEBI" id="CHEBI:57841"/>
    </ligand>
</feature>
<dbReference type="PATRIC" id="fig|1048834.4.peg.2635"/>
<comment type="function">
    <text evidence="9">Condenses 4-methyl-5-(beta-hydroxyethyl)thiazole monophosphate (THZ-P) and 2-methyl-4-amino-5-hydroxymethyl pyrimidine pyrophosphate (HMP-PP) to form thiamine monophosphate (TMP).</text>
</comment>
<evidence type="ECO:0000256" key="10">
    <source>
        <dbReference type="RuleBase" id="RU003826"/>
    </source>
</evidence>
<dbReference type="GO" id="GO:0000287">
    <property type="term" value="F:magnesium ion binding"/>
    <property type="evidence" value="ECO:0007669"/>
    <property type="project" value="UniProtKB-UniRule"/>
</dbReference>
<evidence type="ECO:0000256" key="2">
    <source>
        <dbReference type="ARBA" id="ARBA00022679"/>
    </source>
</evidence>
<name>F8IJF6_ALIAT</name>
<evidence type="ECO:0000259" key="12">
    <source>
        <dbReference type="Pfam" id="PF02581"/>
    </source>
</evidence>
<feature type="binding site" evidence="9">
    <location>
        <begin position="62"/>
        <end position="66"/>
    </location>
    <ligand>
        <name>4-amino-2-methyl-5-(diphosphooxymethyl)pyrimidine</name>
        <dbReference type="ChEBI" id="CHEBI:57841"/>
    </ligand>
</feature>
<dbReference type="Gene3D" id="3.20.20.70">
    <property type="entry name" value="Aldolase class I"/>
    <property type="match status" value="1"/>
</dbReference>
<dbReference type="CDD" id="cd00564">
    <property type="entry name" value="TMP_TenI"/>
    <property type="match status" value="1"/>
</dbReference>
<keyword evidence="2 9" id="KW-0808">Transferase</keyword>
<dbReference type="PANTHER" id="PTHR20857">
    <property type="entry name" value="THIAMINE-PHOSPHATE PYROPHOSPHORYLASE"/>
    <property type="match status" value="1"/>
</dbReference>
<dbReference type="EMBL" id="CP002902">
    <property type="protein sequence ID" value="AEJ44669.1"/>
    <property type="molecule type" value="Genomic_DNA"/>
</dbReference>
<dbReference type="GO" id="GO:0005737">
    <property type="term" value="C:cytoplasm"/>
    <property type="evidence" value="ECO:0007669"/>
    <property type="project" value="TreeGrafter"/>
</dbReference>
<comment type="cofactor">
    <cofactor evidence="9">
        <name>Mg(2+)</name>
        <dbReference type="ChEBI" id="CHEBI:18420"/>
    </cofactor>
    <text evidence="9">Binds 1 Mg(2+) ion per subunit.</text>
</comment>
<dbReference type="UniPathway" id="UPA00060">
    <property type="reaction ID" value="UER00141"/>
</dbReference>
<dbReference type="InterPro" id="IPR013785">
    <property type="entry name" value="Aldolase_TIM"/>
</dbReference>
<dbReference type="HOGENOM" id="CLU_018272_3_4_9"/>